<accession>A0ABM7PPS3</accession>
<protein>
    <recommendedName>
        <fullName evidence="5">DNA-binding protein H-NS</fullName>
    </recommendedName>
</protein>
<organism evidence="3 4">
    <name type="scientific">Sinomonas cyclohexanicum</name>
    <name type="common">Corynebacterium cyclohexanicum</name>
    <dbReference type="NCBI Taxonomy" id="322009"/>
    <lineage>
        <taxon>Bacteria</taxon>
        <taxon>Bacillati</taxon>
        <taxon>Actinomycetota</taxon>
        <taxon>Actinomycetes</taxon>
        <taxon>Micrococcales</taxon>
        <taxon>Micrococcaceae</taxon>
        <taxon>Sinomonas</taxon>
    </lineage>
</organism>
<name>A0ABM7PPS3_SINCY</name>
<evidence type="ECO:0000313" key="3">
    <source>
        <dbReference type="EMBL" id="BCT74202.1"/>
    </source>
</evidence>
<feature type="coiled-coil region" evidence="1">
    <location>
        <begin position="17"/>
        <end position="44"/>
    </location>
</feature>
<reference evidence="3 4" key="1">
    <citation type="journal article" date="2021" name="J. Biosci. Bioeng.">
        <title>Identification and characterization of a chc gene cluster responsible for the aromatization pathway of cyclohexanecarboxylate degradation in Sinomonas cyclohexanicum ATCC 51369.</title>
        <authorList>
            <person name="Yamamoto T."/>
            <person name="Hasegawa Y."/>
            <person name="Lau P.C.K."/>
            <person name="Iwaki H."/>
        </authorList>
    </citation>
    <scope>NUCLEOTIDE SEQUENCE [LARGE SCALE GENOMIC DNA]</scope>
    <source>
        <strain evidence="3 4">ATCC 51369</strain>
    </source>
</reference>
<gene>
    <name evidence="3" type="ORF">SCMU_00440</name>
</gene>
<feature type="region of interest" description="Disordered" evidence="2">
    <location>
        <begin position="68"/>
        <end position="101"/>
    </location>
</feature>
<sequence length="101" mass="10771">MTNTITANLDAEIAKAKKQAAQRIAKLKREAAAEQKKIDAKVIELLREQEPALHEALARQAVDALAAAKGKSAKSMRRPASADSSAPTGYFNPPRTFGAGE</sequence>
<dbReference type="EMBL" id="AP024525">
    <property type="protein sequence ID" value="BCT74202.1"/>
    <property type="molecule type" value="Genomic_DNA"/>
</dbReference>
<dbReference type="Proteomes" id="UP001319861">
    <property type="component" value="Chromosome"/>
</dbReference>
<keyword evidence="1" id="KW-0175">Coiled coil</keyword>
<evidence type="ECO:0000256" key="2">
    <source>
        <dbReference type="SAM" id="MobiDB-lite"/>
    </source>
</evidence>
<evidence type="ECO:0008006" key="5">
    <source>
        <dbReference type="Google" id="ProtNLM"/>
    </source>
</evidence>
<dbReference type="RefSeq" id="WP_229230969.1">
    <property type="nucleotide sequence ID" value="NZ_AP024525.1"/>
</dbReference>
<proteinExistence type="predicted"/>
<evidence type="ECO:0000256" key="1">
    <source>
        <dbReference type="SAM" id="Coils"/>
    </source>
</evidence>
<keyword evidence="4" id="KW-1185">Reference proteome</keyword>
<evidence type="ECO:0000313" key="4">
    <source>
        <dbReference type="Proteomes" id="UP001319861"/>
    </source>
</evidence>